<sequence length="163" mass="18533">MVLPRFPPIYHESQMPDVNTISEVVVIVCDAWKVGNMVDWWADGCYWSARVTELLGDEKLLPSGSISVPMDLDPLFDLNAEFCLLRIFYFMVKYEMIALGEGSSYEASSKDLRPSLFIRLDTRKWLDSAKFLWEMEVVFPVLGSLSPSIKVRSLQLGTSLNSI</sequence>
<dbReference type="AlphaFoldDB" id="A0A6A1W4Y8"/>
<dbReference type="OrthoDB" id="1894168at2759"/>
<keyword evidence="2" id="KW-1185">Reference proteome</keyword>
<evidence type="ECO:0000313" key="1">
    <source>
        <dbReference type="EMBL" id="KAB1219983.1"/>
    </source>
</evidence>
<protein>
    <recommendedName>
        <fullName evidence="3">Agenet domain-containing protein</fullName>
    </recommendedName>
</protein>
<gene>
    <name evidence="1" type="ORF">CJ030_MR3G020090</name>
</gene>
<reference evidence="1 2" key="1">
    <citation type="journal article" date="2019" name="Plant Biotechnol. J.">
        <title>The red bayberry genome and genetic basis of sex determination.</title>
        <authorList>
            <person name="Jia H.M."/>
            <person name="Jia H.J."/>
            <person name="Cai Q.L."/>
            <person name="Wang Y."/>
            <person name="Zhao H.B."/>
            <person name="Yang W.F."/>
            <person name="Wang G.Y."/>
            <person name="Li Y.H."/>
            <person name="Zhan D.L."/>
            <person name="Shen Y.T."/>
            <person name="Niu Q.F."/>
            <person name="Chang L."/>
            <person name="Qiu J."/>
            <person name="Zhao L."/>
            <person name="Xie H.B."/>
            <person name="Fu W.Y."/>
            <person name="Jin J."/>
            <person name="Li X.W."/>
            <person name="Jiao Y."/>
            <person name="Zhou C.C."/>
            <person name="Tu T."/>
            <person name="Chai C.Y."/>
            <person name="Gao J.L."/>
            <person name="Fan L.J."/>
            <person name="van de Weg E."/>
            <person name="Wang J.Y."/>
            <person name="Gao Z.S."/>
        </authorList>
    </citation>
    <scope>NUCLEOTIDE SEQUENCE [LARGE SCALE GENOMIC DNA]</scope>
    <source>
        <tissue evidence="1">Leaves</tissue>
    </source>
</reference>
<organism evidence="1 2">
    <name type="scientific">Morella rubra</name>
    <name type="common">Chinese bayberry</name>
    <dbReference type="NCBI Taxonomy" id="262757"/>
    <lineage>
        <taxon>Eukaryota</taxon>
        <taxon>Viridiplantae</taxon>
        <taxon>Streptophyta</taxon>
        <taxon>Embryophyta</taxon>
        <taxon>Tracheophyta</taxon>
        <taxon>Spermatophyta</taxon>
        <taxon>Magnoliopsida</taxon>
        <taxon>eudicotyledons</taxon>
        <taxon>Gunneridae</taxon>
        <taxon>Pentapetalae</taxon>
        <taxon>rosids</taxon>
        <taxon>fabids</taxon>
        <taxon>Fagales</taxon>
        <taxon>Myricaceae</taxon>
        <taxon>Morella</taxon>
    </lineage>
</organism>
<dbReference type="Proteomes" id="UP000516437">
    <property type="component" value="Chromosome 3"/>
</dbReference>
<dbReference type="PANTHER" id="PTHR36805">
    <property type="entry name" value="AGENET DOMAIN-CONTAINING PROTEIN"/>
    <property type="match status" value="1"/>
</dbReference>
<proteinExistence type="predicted"/>
<dbReference type="EMBL" id="RXIC02000021">
    <property type="protein sequence ID" value="KAB1219983.1"/>
    <property type="molecule type" value="Genomic_DNA"/>
</dbReference>
<dbReference type="PANTHER" id="PTHR36805:SF7">
    <property type="entry name" value="AGENET DOMAIN-CONTAINING PROTEIN"/>
    <property type="match status" value="1"/>
</dbReference>
<comment type="caution">
    <text evidence="1">The sequence shown here is derived from an EMBL/GenBank/DDBJ whole genome shotgun (WGS) entry which is preliminary data.</text>
</comment>
<evidence type="ECO:0008006" key="3">
    <source>
        <dbReference type="Google" id="ProtNLM"/>
    </source>
</evidence>
<accession>A0A6A1W4Y8</accession>
<evidence type="ECO:0000313" key="2">
    <source>
        <dbReference type="Proteomes" id="UP000516437"/>
    </source>
</evidence>
<name>A0A6A1W4Y8_9ROSI</name>